<feature type="domain" description="Protein kinase" evidence="1">
    <location>
        <begin position="1"/>
        <end position="205"/>
    </location>
</feature>
<protein>
    <recommendedName>
        <fullName evidence="1">Protein kinase domain-containing protein</fullName>
    </recommendedName>
</protein>
<reference evidence="2" key="2">
    <citation type="submission" date="2023-05" db="EMBL/GenBank/DDBJ databases">
        <authorList>
            <person name="Schelkunov M.I."/>
        </authorList>
    </citation>
    <scope>NUCLEOTIDE SEQUENCE</scope>
    <source>
        <strain evidence="2">Hsosn_3</strain>
        <tissue evidence="2">Leaf</tissue>
    </source>
</reference>
<sequence>MDADCVNLSSYAVQQVIAVSSLFSLKHLNDEKLQSVLGHFQKYFDGGVIVENQGAAFGGYGSFLPMHQRCPLVKSDPKTPQISQNYNRPRRVNHPNIIRLYDMIQEPGKIYFVLEFCKGGDLSMFLHKRKGRITESTAKHFMLQLASGLKILRDNNLIHRDLKPEPFEIDHSCAVFYLFHGAAGFKNHQTDEPLLRPCGVSEVLA</sequence>
<dbReference type="Pfam" id="PF00069">
    <property type="entry name" value="Pkinase"/>
    <property type="match status" value="1"/>
</dbReference>
<keyword evidence="3" id="KW-1185">Reference proteome</keyword>
<dbReference type="PANTHER" id="PTHR24348:SF68">
    <property type="entry name" value="SERINE_THREONINE-PROTEIN KINASE ATG1C"/>
    <property type="match status" value="1"/>
</dbReference>
<comment type="caution">
    <text evidence="2">The sequence shown here is derived from an EMBL/GenBank/DDBJ whole genome shotgun (WGS) entry which is preliminary data.</text>
</comment>
<dbReference type="GO" id="GO:0005737">
    <property type="term" value="C:cytoplasm"/>
    <property type="evidence" value="ECO:0007669"/>
    <property type="project" value="TreeGrafter"/>
</dbReference>
<name>A0AAD8MG85_9APIA</name>
<evidence type="ECO:0000313" key="3">
    <source>
        <dbReference type="Proteomes" id="UP001237642"/>
    </source>
</evidence>
<accession>A0AAD8MG85</accession>
<dbReference type="AlphaFoldDB" id="A0AAD8MG85"/>
<evidence type="ECO:0000259" key="1">
    <source>
        <dbReference type="PROSITE" id="PS50011"/>
    </source>
</evidence>
<dbReference type="EMBL" id="JAUIZM010000008">
    <property type="protein sequence ID" value="KAK1370893.1"/>
    <property type="molecule type" value="Genomic_DNA"/>
</dbReference>
<dbReference type="Gene3D" id="1.10.510.10">
    <property type="entry name" value="Transferase(Phosphotransferase) domain 1"/>
    <property type="match status" value="1"/>
</dbReference>
<gene>
    <name evidence="2" type="ORF">POM88_036985</name>
</gene>
<dbReference type="SUPFAM" id="SSF56112">
    <property type="entry name" value="Protein kinase-like (PK-like)"/>
    <property type="match status" value="1"/>
</dbReference>
<dbReference type="Proteomes" id="UP001237642">
    <property type="component" value="Unassembled WGS sequence"/>
</dbReference>
<dbReference type="InterPro" id="IPR011009">
    <property type="entry name" value="Kinase-like_dom_sf"/>
</dbReference>
<dbReference type="GO" id="GO:0010506">
    <property type="term" value="P:regulation of autophagy"/>
    <property type="evidence" value="ECO:0007669"/>
    <property type="project" value="InterPro"/>
</dbReference>
<dbReference type="PROSITE" id="PS50011">
    <property type="entry name" value="PROTEIN_KINASE_DOM"/>
    <property type="match status" value="1"/>
</dbReference>
<dbReference type="GO" id="GO:0005524">
    <property type="term" value="F:ATP binding"/>
    <property type="evidence" value="ECO:0007669"/>
    <property type="project" value="InterPro"/>
</dbReference>
<organism evidence="2 3">
    <name type="scientific">Heracleum sosnowskyi</name>
    <dbReference type="NCBI Taxonomy" id="360622"/>
    <lineage>
        <taxon>Eukaryota</taxon>
        <taxon>Viridiplantae</taxon>
        <taxon>Streptophyta</taxon>
        <taxon>Embryophyta</taxon>
        <taxon>Tracheophyta</taxon>
        <taxon>Spermatophyta</taxon>
        <taxon>Magnoliopsida</taxon>
        <taxon>eudicotyledons</taxon>
        <taxon>Gunneridae</taxon>
        <taxon>Pentapetalae</taxon>
        <taxon>asterids</taxon>
        <taxon>campanulids</taxon>
        <taxon>Apiales</taxon>
        <taxon>Apiaceae</taxon>
        <taxon>Apioideae</taxon>
        <taxon>apioid superclade</taxon>
        <taxon>Tordylieae</taxon>
        <taxon>Tordyliinae</taxon>
        <taxon>Heracleum</taxon>
    </lineage>
</organism>
<proteinExistence type="predicted"/>
<dbReference type="PANTHER" id="PTHR24348">
    <property type="entry name" value="SERINE/THREONINE-PROTEIN KINASE UNC-51-RELATED"/>
    <property type="match status" value="1"/>
</dbReference>
<dbReference type="GO" id="GO:0004674">
    <property type="term" value="F:protein serine/threonine kinase activity"/>
    <property type="evidence" value="ECO:0007669"/>
    <property type="project" value="InterPro"/>
</dbReference>
<dbReference type="InterPro" id="IPR000719">
    <property type="entry name" value="Prot_kinase_dom"/>
</dbReference>
<evidence type="ECO:0000313" key="2">
    <source>
        <dbReference type="EMBL" id="KAK1370893.1"/>
    </source>
</evidence>
<reference evidence="2" key="1">
    <citation type="submission" date="2023-02" db="EMBL/GenBank/DDBJ databases">
        <title>Genome of toxic invasive species Heracleum sosnowskyi carries increased number of genes despite the absence of recent whole-genome duplications.</title>
        <authorList>
            <person name="Schelkunov M."/>
            <person name="Shtratnikova V."/>
            <person name="Makarenko M."/>
            <person name="Klepikova A."/>
            <person name="Omelchenko D."/>
            <person name="Novikova G."/>
            <person name="Obukhova E."/>
            <person name="Bogdanov V."/>
            <person name="Penin A."/>
            <person name="Logacheva M."/>
        </authorList>
    </citation>
    <scope>NUCLEOTIDE SEQUENCE</scope>
    <source>
        <strain evidence="2">Hsosn_3</strain>
        <tissue evidence="2">Leaf</tissue>
    </source>
</reference>
<dbReference type="InterPro" id="IPR045269">
    <property type="entry name" value="Atg1-like"/>
</dbReference>
<dbReference type="SMART" id="SM00220">
    <property type="entry name" value="S_TKc"/>
    <property type="match status" value="1"/>
</dbReference>